<dbReference type="Gene3D" id="2.130.10.10">
    <property type="entry name" value="YVTN repeat-like/Quinoprotein amine dehydrogenase"/>
    <property type="match status" value="1"/>
</dbReference>
<dbReference type="AlphaFoldDB" id="A0A1M6QVA0"/>
<dbReference type="OrthoDB" id="9801244at2"/>
<accession>A0A1M6QVA0</accession>
<reference evidence="2 3" key="1">
    <citation type="submission" date="2016-11" db="EMBL/GenBank/DDBJ databases">
        <authorList>
            <person name="Jaros S."/>
            <person name="Januszkiewicz K."/>
            <person name="Wedrychowicz H."/>
        </authorList>
    </citation>
    <scope>NUCLEOTIDE SEQUENCE [LARGE SCALE GENOMIC DNA]</scope>
    <source>
        <strain evidence="2 3">DSM 43832</strain>
    </source>
</reference>
<dbReference type="EMBL" id="FRAP01000004">
    <property type="protein sequence ID" value="SHK24043.1"/>
    <property type="molecule type" value="Genomic_DNA"/>
</dbReference>
<feature type="transmembrane region" description="Helical" evidence="1">
    <location>
        <begin position="297"/>
        <end position="321"/>
    </location>
</feature>
<protein>
    <submittedName>
        <fullName evidence="2">Uncharacterized protein</fullName>
    </submittedName>
</protein>
<dbReference type="InterPro" id="IPR015943">
    <property type="entry name" value="WD40/YVTN_repeat-like_dom_sf"/>
</dbReference>
<evidence type="ECO:0000313" key="3">
    <source>
        <dbReference type="Proteomes" id="UP000184363"/>
    </source>
</evidence>
<gene>
    <name evidence="2" type="ORF">SAMN05443637_10425</name>
</gene>
<keyword evidence="3" id="KW-1185">Reference proteome</keyword>
<keyword evidence="1" id="KW-0812">Transmembrane</keyword>
<organism evidence="2 3">
    <name type="scientific">Pseudonocardia thermophila</name>
    <dbReference type="NCBI Taxonomy" id="1848"/>
    <lineage>
        <taxon>Bacteria</taxon>
        <taxon>Bacillati</taxon>
        <taxon>Actinomycetota</taxon>
        <taxon>Actinomycetes</taxon>
        <taxon>Pseudonocardiales</taxon>
        <taxon>Pseudonocardiaceae</taxon>
        <taxon>Pseudonocardia</taxon>
    </lineage>
</organism>
<sequence length="327" mass="33069">MVLAALVGTAAAVPEPELLCTVTDRRLAELSGLVVDAAGGIWAIPDGGRRVTVHRIDPVTCAIVETRTADIDPRDAEDLALGPDGALWVGDIGDNGRVRDTVAVIVLPEQGEPRLHRLTYPDGAHDAEALVVDGAGRPVIVTKEGPFGAGVYRTVEPPAGVGPTPLERVGTAALPASNGTTGPLGGLGSRLVTGAAQSADGSVVALRSYTDAWLYPVRDGDVAAAVTGAAAVRVPLPDEPQGEAIAFGPDGTLYSAGETRNGVRGELRAVRGAAALVAGGDAVFEPPAAEEPSSGPVWGPAVIGGGIVTGLLLLLALAMGLRGRRRA</sequence>
<dbReference type="SUPFAM" id="SSF101898">
    <property type="entry name" value="NHL repeat"/>
    <property type="match status" value="1"/>
</dbReference>
<keyword evidence="1" id="KW-1133">Transmembrane helix</keyword>
<name>A0A1M6QVA0_PSETH</name>
<evidence type="ECO:0000313" key="2">
    <source>
        <dbReference type="EMBL" id="SHK24043.1"/>
    </source>
</evidence>
<dbReference type="STRING" id="1848.SAMN05443637_10425"/>
<evidence type="ECO:0000256" key="1">
    <source>
        <dbReference type="SAM" id="Phobius"/>
    </source>
</evidence>
<proteinExistence type="predicted"/>
<dbReference type="Proteomes" id="UP000184363">
    <property type="component" value="Unassembled WGS sequence"/>
</dbReference>
<keyword evidence="1" id="KW-0472">Membrane</keyword>